<dbReference type="Pfam" id="PF03050">
    <property type="entry name" value="DDE_Tnp_IS66"/>
    <property type="match status" value="1"/>
</dbReference>
<evidence type="ECO:0000259" key="1">
    <source>
        <dbReference type="Pfam" id="PF03050"/>
    </source>
</evidence>
<gene>
    <name evidence="7" type="ORF">DW216_13370</name>
    <name evidence="6" type="ORF">DW988_20670</name>
    <name evidence="5" type="ORF">DWY92_17715</name>
    <name evidence="4" type="ORF">GAP48_05565</name>
    <name evidence="2" type="ORF">GAQ70_04360</name>
    <name evidence="3" type="ORF">GAQ75_07395</name>
</gene>
<dbReference type="PANTHER" id="PTHR33678">
    <property type="entry name" value="BLL1576 PROTEIN"/>
    <property type="match status" value="1"/>
</dbReference>
<dbReference type="Proteomes" id="UP000487989">
    <property type="component" value="Unassembled WGS sequence"/>
</dbReference>
<evidence type="ECO:0000313" key="10">
    <source>
        <dbReference type="Proteomes" id="UP000283766"/>
    </source>
</evidence>
<dbReference type="EMBL" id="WCTJ01000006">
    <property type="protein sequence ID" value="KAB4257228.1"/>
    <property type="molecule type" value="Genomic_DNA"/>
</dbReference>
<accession>A0A414WAW8</accession>
<reference evidence="8 9" key="1">
    <citation type="submission" date="2018-08" db="EMBL/GenBank/DDBJ databases">
        <title>A genome reference for cultivated species of the human gut microbiota.</title>
        <authorList>
            <person name="Zou Y."/>
            <person name="Xue W."/>
            <person name="Luo G."/>
        </authorList>
    </citation>
    <scope>NUCLEOTIDE SEQUENCE [LARGE SCALE GENOMIC DNA]</scope>
    <source>
        <strain evidence="5 8">AF28-11</strain>
        <strain evidence="7 10">AM18-14LB</strain>
        <strain evidence="6 9">AM50-4</strain>
    </source>
</reference>
<evidence type="ECO:0000313" key="12">
    <source>
        <dbReference type="Proteomes" id="UP000441711"/>
    </source>
</evidence>
<evidence type="ECO:0000313" key="2">
    <source>
        <dbReference type="EMBL" id="KAB4110657.1"/>
    </source>
</evidence>
<dbReference type="InterPro" id="IPR052344">
    <property type="entry name" value="Transposase-related"/>
</dbReference>
<evidence type="ECO:0000313" key="11">
    <source>
        <dbReference type="Proteomes" id="UP000438773"/>
    </source>
</evidence>
<protein>
    <submittedName>
        <fullName evidence="2">Transposase</fullName>
    </submittedName>
</protein>
<evidence type="ECO:0000313" key="13">
    <source>
        <dbReference type="Proteomes" id="UP000487989"/>
    </source>
</evidence>
<evidence type="ECO:0000313" key="3">
    <source>
        <dbReference type="EMBL" id="KAB4125599.1"/>
    </source>
</evidence>
<evidence type="ECO:0000313" key="9">
    <source>
        <dbReference type="Proteomes" id="UP000283684"/>
    </source>
</evidence>
<dbReference type="Proteomes" id="UP000438773">
    <property type="component" value="Unassembled WGS sequence"/>
</dbReference>
<dbReference type="EMBL" id="QSEE01000044">
    <property type="protein sequence ID" value="RGZ43132.1"/>
    <property type="molecule type" value="Genomic_DNA"/>
</dbReference>
<dbReference type="EMBL" id="QRJL01000008">
    <property type="protein sequence ID" value="RHH29883.1"/>
    <property type="molecule type" value="Genomic_DNA"/>
</dbReference>
<dbReference type="AlphaFoldDB" id="A0A414WAW8"/>
<dbReference type="Proteomes" id="UP000283684">
    <property type="component" value="Unassembled WGS sequence"/>
</dbReference>
<dbReference type="EMBL" id="WCUQ01000004">
    <property type="protein sequence ID" value="KAB4125599.1"/>
    <property type="molecule type" value="Genomic_DNA"/>
</dbReference>
<evidence type="ECO:0000313" key="7">
    <source>
        <dbReference type="EMBL" id="RHH29883.1"/>
    </source>
</evidence>
<dbReference type="Proteomes" id="UP000283766">
    <property type="component" value="Unassembled WGS sequence"/>
</dbReference>
<proteinExistence type="predicted"/>
<evidence type="ECO:0000313" key="5">
    <source>
        <dbReference type="EMBL" id="RGQ48358.1"/>
    </source>
</evidence>
<evidence type="ECO:0000313" key="8">
    <source>
        <dbReference type="Proteomes" id="UP000283680"/>
    </source>
</evidence>
<comment type="caution">
    <text evidence="7">The sequence shown here is derived from an EMBL/GenBank/DDBJ whole genome shotgun (WGS) entry which is preliminary data.</text>
</comment>
<sequence>MLDFCAIKIKRMLMASSTDFKNLWKRYQKEGVSKFISHVRAKFKLAADIAKDEEAAWFVEQIGRLYLIEAECLMRRLTLGEIRKRRNKSDVSEILKGLRKQVLELQQDKRCHYGKMMETALAYMLNGWDDLLKYRHWGDYTIDNMVAERAIRPFAVSRNNSLHFSSEEGVNVAMTFYTIIETAKMYLSDIKGYLIHVFRELLSGNKNYEMLIPSGISV</sequence>
<dbReference type="OrthoDB" id="1020001at2"/>
<dbReference type="InterPro" id="IPR004291">
    <property type="entry name" value="Transposase_IS66_central"/>
</dbReference>
<dbReference type="Proteomes" id="UP000283680">
    <property type="component" value="Unassembled WGS sequence"/>
</dbReference>
<reference evidence="11 12" key="2">
    <citation type="journal article" date="2019" name="Nat. Med.">
        <title>A library of human gut bacterial isolates paired with longitudinal multiomics data enables mechanistic microbiome research.</title>
        <authorList>
            <person name="Poyet M."/>
            <person name="Groussin M."/>
            <person name="Gibbons S.M."/>
            <person name="Avila-Pacheco J."/>
            <person name="Jiang X."/>
            <person name="Kearney S.M."/>
            <person name="Perrotta A.R."/>
            <person name="Berdy B."/>
            <person name="Zhao S."/>
            <person name="Lieberman T.D."/>
            <person name="Swanson P.K."/>
            <person name="Smith M."/>
            <person name="Roesemann S."/>
            <person name="Alexander J.E."/>
            <person name="Rich S.A."/>
            <person name="Livny J."/>
            <person name="Vlamakis H."/>
            <person name="Clish C."/>
            <person name="Bullock K."/>
            <person name="Deik A."/>
            <person name="Scott J."/>
            <person name="Pierce K.A."/>
            <person name="Xavier R.J."/>
            <person name="Alm E.J."/>
        </authorList>
    </citation>
    <scope>NUCLEOTIDE SEQUENCE [LARGE SCALE GENOMIC DNA]</scope>
    <source>
        <strain evidence="4 13">BIOML-A3</strain>
        <strain evidence="2 12">BIOML-A36</strain>
        <strain evidence="3 11">BIOML-A37</strain>
    </source>
</reference>
<evidence type="ECO:0000313" key="6">
    <source>
        <dbReference type="EMBL" id="RGZ43132.1"/>
    </source>
</evidence>
<feature type="domain" description="Transposase IS66 central" evidence="1">
    <location>
        <begin position="37"/>
        <end position="170"/>
    </location>
</feature>
<name>A0A414WAW8_BACUN</name>
<organism evidence="7 10">
    <name type="scientific">Bacteroides uniformis</name>
    <dbReference type="NCBI Taxonomy" id="820"/>
    <lineage>
        <taxon>Bacteria</taxon>
        <taxon>Pseudomonadati</taxon>
        <taxon>Bacteroidota</taxon>
        <taxon>Bacteroidia</taxon>
        <taxon>Bacteroidales</taxon>
        <taxon>Bacteroidaceae</taxon>
        <taxon>Bacteroides</taxon>
    </lineage>
</organism>
<evidence type="ECO:0000313" key="4">
    <source>
        <dbReference type="EMBL" id="KAB4257228.1"/>
    </source>
</evidence>
<dbReference type="Proteomes" id="UP000441711">
    <property type="component" value="Unassembled WGS sequence"/>
</dbReference>
<dbReference type="EMBL" id="WCUP01000003">
    <property type="protein sequence ID" value="KAB4110657.1"/>
    <property type="molecule type" value="Genomic_DNA"/>
</dbReference>
<dbReference type="EMBL" id="QRTH01000011">
    <property type="protein sequence ID" value="RGQ48358.1"/>
    <property type="molecule type" value="Genomic_DNA"/>
</dbReference>